<accession>A0A1H8LBA6</accession>
<feature type="domain" description="DDE" evidence="5">
    <location>
        <begin position="68"/>
        <end position="204"/>
    </location>
</feature>
<evidence type="ECO:0000256" key="4">
    <source>
        <dbReference type="SAM" id="Phobius"/>
    </source>
</evidence>
<dbReference type="NCBIfam" id="NF033587">
    <property type="entry name" value="transpos_IS6"/>
    <property type="match status" value="1"/>
</dbReference>
<dbReference type="InterPro" id="IPR012337">
    <property type="entry name" value="RNaseH-like_sf"/>
</dbReference>
<protein>
    <submittedName>
        <fullName evidence="6">Transposase (Or an inactivated derivative)</fullName>
    </submittedName>
</protein>
<evidence type="ECO:0000313" key="7">
    <source>
        <dbReference type="Proteomes" id="UP000183898"/>
    </source>
</evidence>
<keyword evidence="4" id="KW-0472">Membrane</keyword>
<keyword evidence="4" id="KW-0812">Transmembrane</keyword>
<dbReference type="PANTHER" id="PTHR35528:SF3">
    <property type="entry name" value="BLL1675 PROTEIN"/>
    <property type="match status" value="1"/>
</dbReference>
<dbReference type="EMBL" id="FOCT01000010">
    <property type="protein sequence ID" value="SEO02460.1"/>
    <property type="molecule type" value="Genomic_DNA"/>
</dbReference>
<dbReference type="InterPro" id="IPR032874">
    <property type="entry name" value="DDE_dom"/>
</dbReference>
<dbReference type="PANTHER" id="PTHR35528">
    <property type="entry name" value="BLL1675 PROTEIN"/>
    <property type="match status" value="1"/>
</dbReference>
<keyword evidence="1" id="KW-0815">Transposition</keyword>
<evidence type="ECO:0000256" key="3">
    <source>
        <dbReference type="ARBA" id="ARBA00023172"/>
    </source>
</evidence>
<dbReference type="AlphaFoldDB" id="A0A1H8LBA6"/>
<dbReference type="Pfam" id="PF13610">
    <property type="entry name" value="DDE_Tnp_IS240"/>
    <property type="match status" value="1"/>
</dbReference>
<evidence type="ECO:0000256" key="2">
    <source>
        <dbReference type="ARBA" id="ARBA00023125"/>
    </source>
</evidence>
<proteinExistence type="predicted"/>
<evidence type="ECO:0000313" key="6">
    <source>
        <dbReference type="EMBL" id="SEO02460.1"/>
    </source>
</evidence>
<evidence type="ECO:0000259" key="5">
    <source>
        <dbReference type="Pfam" id="PF13610"/>
    </source>
</evidence>
<dbReference type="InterPro" id="IPR052183">
    <property type="entry name" value="IS_Transposase"/>
</dbReference>
<keyword evidence="3" id="KW-0233">DNA recombination</keyword>
<dbReference type="GO" id="GO:0006310">
    <property type="term" value="P:DNA recombination"/>
    <property type="evidence" value="ECO:0007669"/>
    <property type="project" value="UniProtKB-KW"/>
</dbReference>
<dbReference type="GO" id="GO:0032196">
    <property type="term" value="P:transposition"/>
    <property type="evidence" value="ECO:0007669"/>
    <property type="project" value="UniProtKB-KW"/>
</dbReference>
<feature type="transmembrane region" description="Helical" evidence="4">
    <location>
        <begin position="209"/>
        <end position="234"/>
    </location>
</feature>
<dbReference type="Proteomes" id="UP000183898">
    <property type="component" value="Unassembled WGS sequence"/>
</dbReference>
<evidence type="ECO:0000256" key="1">
    <source>
        <dbReference type="ARBA" id="ARBA00022578"/>
    </source>
</evidence>
<dbReference type="InterPro" id="IPR047930">
    <property type="entry name" value="Transpos_IS6"/>
</dbReference>
<sequence length="339" mass="38167">MASFSWGVDSGLCQVVLQNAGSAIVIWVEMMLERGLKVDHTTLYRWVQHYAPEMEKRLRWYWKSSMGYSWRVDETYVKVKGEWTYLYRALDKKGRTIDFYLSATRNTQAAKRFLGKALKSMKPWWRTGAINTDKAPAYKSALAELKAEGKCPPDTVHRQVKYLNNIVEADHGKLKRLINPVRGFKSMKTAYATIKGFELMRMFKIKGGFMEITILRLMTSMKVILIVAAVWLAAPLAKADTWRGTAPFCDGQCLPNEREVQRSECGDGGCCSTGSKALCANLEPTCTPAQTNVSCYGVVQVCDNGYYSAPDSVWHSCSTYACGVCFGFDWPIATKPLSR</sequence>
<dbReference type="SUPFAM" id="SSF53098">
    <property type="entry name" value="Ribonuclease H-like"/>
    <property type="match status" value="1"/>
</dbReference>
<reference evidence="6 7" key="1">
    <citation type="submission" date="2016-10" db="EMBL/GenBank/DDBJ databases">
        <authorList>
            <person name="de Groot N.N."/>
        </authorList>
    </citation>
    <scope>NUCLEOTIDE SEQUENCE [LARGE SCALE GENOMIC DNA]</scope>
    <source>
        <strain evidence="6 7">Nl18</strain>
    </source>
</reference>
<keyword evidence="4" id="KW-1133">Transmembrane helix</keyword>
<gene>
    <name evidence="6" type="ORF">SAMN05216404_11050</name>
</gene>
<dbReference type="GO" id="GO:0003677">
    <property type="term" value="F:DNA binding"/>
    <property type="evidence" value="ECO:0007669"/>
    <property type="project" value="UniProtKB-KW"/>
</dbReference>
<organism evidence="6 7">
    <name type="scientific">Nitrosospira multiformis</name>
    <dbReference type="NCBI Taxonomy" id="1231"/>
    <lineage>
        <taxon>Bacteria</taxon>
        <taxon>Pseudomonadati</taxon>
        <taxon>Pseudomonadota</taxon>
        <taxon>Betaproteobacteria</taxon>
        <taxon>Nitrosomonadales</taxon>
        <taxon>Nitrosomonadaceae</taxon>
        <taxon>Nitrosospira</taxon>
    </lineage>
</organism>
<name>A0A1H8LBA6_9PROT</name>
<keyword evidence="2" id="KW-0238">DNA-binding</keyword>